<evidence type="ECO:0000313" key="2">
    <source>
        <dbReference type="EMBL" id="SFO04660.1"/>
    </source>
</evidence>
<feature type="region of interest" description="Disordered" evidence="1">
    <location>
        <begin position="1"/>
        <end position="36"/>
    </location>
</feature>
<protein>
    <submittedName>
        <fullName evidence="2">Uncharacterized protein</fullName>
    </submittedName>
</protein>
<dbReference type="OrthoDB" id="3623544at2"/>
<dbReference type="RefSeq" id="WP_093572018.1">
    <property type="nucleotide sequence ID" value="NZ_FOWC01000001.1"/>
</dbReference>
<name>A0A1I5E005_9PSEU</name>
<reference evidence="2 3" key="1">
    <citation type="submission" date="2016-10" db="EMBL/GenBank/DDBJ databases">
        <authorList>
            <person name="de Groot N.N."/>
        </authorList>
    </citation>
    <scope>NUCLEOTIDE SEQUENCE [LARGE SCALE GENOMIC DNA]</scope>
    <source>
        <strain evidence="2 3">DSM 44637</strain>
    </source>
</reference>
<feature type="region of interest" description="Disordered" evidence="1">
    <location>
        <begin position="289"/>
        <end position="310"/>
    </location>
</feature>
<feature type="compositionally biased region" description="Low complexity" evidence="1">
    <location>
        <begin position="94"/>
        <end position="116"/>
    </location>
</feature>
<evidence type="ECO:0000313" key="3">
    <source>
        <dbReference type="Proteomes" id="UP000199137"/>
    </source>
</evidence>
<feature type="region of interest" description="Disordered" evidence="1">
    <location>
        <begin position="76"/>
        <end position="229"/>
    </location>
</feature>
<proteinExistence type="predicted"/>
<evidence type="ECO:0000256" key="1">
    <source>
        <dbReference type="SAM" id="MobiDB-lite"/>
    </source>
</evidence>
<organism evidence="2 3">
    <name type="scientific">Amycolatopsis rubida</name>
    <dbReference type="NCBI Taxonomy" id="112413"/>
    <lineage>
        <taxon>Bacteria</taxon>
        <taxon>Bacillati</taxon>
        <taxon>Actinomycetota</taxon>
        <taxon>Actinomycetes</taxon>
        <taxon>Pseudonocardiales</taxon>
        <taxon>Pseudonocardiaceae</taxon>
        <taxon>Amycolatopsis</taxon>
    </lineage>
</organism>
<sequence length="310" mass="31490">MSHKNRNARSATADGRRLHAVADGPDQQNAPTSEGKVRAALTAHPGSTTADVAAAANVGRSTAAKILARWGHDGIAVRTAGTGPRNPDTWEISTPGPDVAAPDDAQPDATATPSADGPLPQASDTADATTDDTEAAETTVADVEGTVEEDTAAAQETANGPESDDATDTSGHQTAPPSDADSAAPAPETAPMNPVDNASETALSSADAPAVAADTTTGTARPGKDRLAKGQLRGLVEEYLTERTGESFGPAQIGKDLNRSGGAVNNACEKLVKDGYAIKTCEAPKRFAINPDKTDVPMTTENAHAPAQEA</sequence>
<dbReference type="EMBL" id="FOWC01000001">
    <property type="protein sequence ID" value="SFO04660.1"/>
    <property type="molecule type" value="Genomic_DNA"/>
</dbReference>
<dbReference type="Proteomes" id="UP000199137">
    <property type="component" value="Unassembled WGS sequence"/>
</dbReference>
<dbReference type="AlphaFoldDB" id="A0A1I5E005"/>
<gene>
    <name evidence="2" type="ORF">SAMN05421854_101424</name>
</gene>
<feature type="compositionally biased region" description="Low complexity" evidence="1">
    <location>
        <begin position="174"/>
        <end position="191"/>
    </location>
</feature>
<accession>A0A1I5E005</accession>
<feature type="compositionally biased region" description="Low complexity" evidence="1">
    <location>
        <begin position="201"/>
        <end position="220"/>
    </location>
</feature>